<dbReference type="Proteomes" id="UP000596661">
    <property type="component" value="Chromosome 1"/>
</dbReference>
<evidence type="ECO:0000256" key="1">
    <source>
        <dbReference type="SAM" id="MobiDB-lite"/>
    </source>
</evidence>
<dbReference type="InterPro" id="IPR027921">
    <property type="entry name" value="NOPCHAP1"/>
</dbReference>
<dbReference type="OrthoDB" id="1112980at2759"/>
<gene>
    <name evidence="2" type="primary">LOC115702781</name>
</gene>
<keyword evidence="3" id="KW-1185">Reference proteome</keyword>
<dbReference type="GO" id="GO:0000492">
    <property type="term" value="P:box C/D snoRNP assembly"/>
    <property type="evidence" value="ECO:0007669"/>
    <property type="project" value="InterPro"/>
</dbReference>
<name>A0A803NG66_CANSA</name>
<evidence type="ECO:0000313" key="3">
    <source>
        <dbReference type="Proteomes" id="UP000596661"/>
    </source>
</evidence>
<reference evidence="2" key="2">
    <citation type="submission" date="2021-03" db="UniProtKB">
        <authorList>
            <consortium name="EnsemblPlants"/>
        </authorList>
    </citation>
    <scope>IDENTIFICATION</scope>
</reference>
<feature type="compositionally biased region" description="Acidic residues" evidence="1">
    <location>
        <begin position="160"/>
        <end position="169"/>
    </location>
</feature>
<dbReference type="PANTHER" id="PTHR28674:SF1">
    <property type="entry name" value="NOP PROTEIN CHAPERONE 1"/>
    <property type="match status" value="1"/>
</dbReference>
<feature type="region of interest" description="Disordered" evidence="1">
    <location>
        <begin position="1"/>
        <end position="25"/>
    </location>
</feature>
<protein>
    <submittedName>
        <fullName evidence="2">Uncharacterized protein</fullName>
    </submittedName>
</protein>
<dbReference type="EnsemblPlants" id="evm.model.01.124">
    <property type="protein sequence ID" value="cds.evm.model.01.124"/>
    <property type="gene ID" value="evm.TU.01.124"/>
</dbReference>
<organism evidence="2 3">
    <name type="scientific">Cannabis sativa</name>
    <name type="common">Hemp</name>
    <name type="synonym">Marijuana</name>
    <dbReference type="NCBI Taxonomy" id="3483"/>
    <lineage>
        <taxon>Eukaryota</taxon>
        <taxon>Viridiplantae</taxon>
        <taxon>Streptophyta</taxon>
        <taxon>Embryophyta</taxon>
        <taxon>Tracheophyta</taxon>
        <taxon>Spermatophyta</taxon>
        <taxon>Magnoliopsida</taxon>
        <taxon>eudicotyledons</taxon>
        <taxon>Gunneridae</taxon>
        <taxon>Pentapetalae</taxon>
        <taxon>rosids</taxon>
        <taxon>fabids</taxon>
        <taxon>Rosales</taxon>
        <taxon>Cannabaceae</taxon>
        <taxon>Cannabis</taxon>
    </lineage>
</organism>
<feature type="compositionally biased region" description="Acidic residues" evidence="1">
    <location>
        <begin position="133"/>
        <end position="151"/>
    </location>
</feature>
<dbReference type="OMA" id="DNDSAHI"/>
<dbReference type="Gramene" id="evm.model.01.124">
    <property type="protein sequence ID" value="cds.evm.model.01.124"/>
    <property type="gene ID" value="evm.TU.01.124"/>
</dbReference>
<dbReference type="Pfam" id="PF15370">
    <property type="entry name" value="NOPCHAP1"/>
    <property type="match status" value="1"/>
</dbReference>
<feature type="compositionally biased region" description="Basic residues" evidence="1">
    <location>
        <begin position="178"/>
        <end position="197"/>
    </location>
</feature>
<feature type="region of interest" description="Disordered" evidence="1">
    <location>
        <begin position="126"/>
        <end position="204"/>
    </location>
</feature>
<dbReference type="GO" id="GO:0062064">
    <property type="term" value="F:box C/D methylation guide snoRNP complex binding"/>
    <property type="evidence" value="ECO:0007669"/>
    <property type="project" value="TreeGrafter"/>
</dbReference>
<dbReference type="EMBL" id="UZAU01000006">
    <property type="status" value="NOT_ANNOTATED_CDS"/>
    <property type="molecule type" value="Genomic_DNA"/>
</dbReference>
<reference evidence="2" key="1">
    <citation type="submission" date="2018-11" db="EMBL/GenBank/DDBJ databases">
        <authorList>
            <person name="Grassa J C."/>
        </authorList>
    </citation>
    <scope>NUCLEOTIDE SEQUENCE [LARGE SCALE GENOMIC DNA]</scope>
</reference>
<proteinExistence type="predicted"/>
<feature type="compositionally biased region" description="Basic and acidic residues" evidence="1">
    <location>
        <begin position="1"/>
        <end position="17"/>
    </location>
</feature>
<sequence length="204" mass="22392">MGGAETSKELLHLEHKNPSTSSLESAVLVCKSESERKKSKSDEKPIIAHVPRSQFLGKVKDFLGVISEANEKLQLHKQDNSKSYDIEALDGNESQVIEMDLMLGITDLKTPDAVAAAESAIAGCQPKIPLAESESDDSIISSSDDEDEHEENEIGKTDHGEEDDSENEDLVITISSSTKHKRSKSSKAKPRKKKIEKKPKIVEL</sequence>
<dbReference type="PANTHER" id="PTHR28674">
    <property type="entry name" value="SIMILAR TO DNA SEGMENT, CHR 10, WAYNE STATE UNIVERSITY 102,-EXPRESSED"/>
    <property type="match status" value="1"/>
</dbReference>
<accession>A0A803NG66</accession>
<evidence type="ECO:0000313" key="2">
    <source>
        <dbReference type="EnsemblPlants" id="cds.evm.model.01.124"/>
    </source>
</evidence>
<dbReference type="AlphaFoldDB" id="A0A803NG66"/>